<feature type="compositionally biased region" description="Low complexity" evidence="2">
    <location>
        <begin position="22"/>
        <end position="46"/>
    </location>
</feature>
<dbReference type="EMBL" id="JAGFBR010000016">
    <property type="protein sequence ID" value="KAH0452826.1"/>
    <property type="molecule type" value="Genomic_DNA"/>
</dbReference>
<feature type="compositionally biased region" description="Polar residues" evidence="2">
    <location>
        <begin position="1"/>
        <end position="21"/>
    </location>
</feature>
<protein>
    <recommendedName>
        <fullName evidence="5">WEB family protein</fullName>
    </recommendedName>
</protein>
<feature type="compositionally biased region" description="Basic and acidic residues" evidence="2">
    <location>
        <begin position="84"/>
        <end position="113"/>
    </location>
</feature>
<dbReference type="Proteomes" id="UP000775213">
    <property type="component" value="Unassembled WGS sequence"/>
</dbReference>
<organism evidence="3 4">
    <name type="scientific">Dendrobium chrysotoxum</name>
    <name type="common">Orchid</name>
    <dbReference type="NCBI Taxonomy" id="161865"/>
    <lineage>
        <taxon>Eukaryota</taxon>
        <taxon>Viridiplantae</taxon>
        <taxon>Streptophyta</taxon>
        <taxon>Embryophyta</taxon>
        <taxon>Tracheophyta</taxon>
        <taxon>Spermatophyta</taxon>
        <taxon>Magnoliopsida</taxon>
        <taxon>Liliopsida</taxon>
        <taxon>Asparagales</taxon>
        <taxon>Orchidaceae</taxon>
        <taxon>Epidendroideae</taxon>
        <taxon>Malaxideae</taxon>
        <taxon>Dendrobiinae</taxon>
        <taxon>Dendrobium</taxon>
    </lineage>
</organism>
<keyword evidence="4" id="KW-1185">Reference proteome</keyword>
<name>A0AAV7G9C8_DENCH</name>
<dbReference type="PANTHER" id="PTHR35164:SF9">
    <property type="entry name" value="EXPRESSED PROTEIN"/>
    <property type="match status" value="1"/>
</dbReference>
<comment type="caution">
    <text evidence="3">The sequence shown here is derived from an EMBL/GenBank/DDBJ whole genome shotgun (WGS) entry which is preliminary data.</text>
</comment>
<dbReference type="AlphaFoldDB" id="A0AAV7G9C8"/>
<gene>
    <name evidence="3" type="ORF">IEQ34_017150</name>
</gene>
<accession>A0AAV7G9C8</accession>
<feature type="region of interest" description="Disordered" evidence="2">
    <location>
        <begin position="1"/>
        <end position="113"/>
    </location>
</feature>
<feature type="coiled-coil region" evidence="1">
    <location>
        <begin position="207"/>
        <end position="270"/>
    </location>
</feature>
<evidence type="ECO:0000313" key="3">
    <source>
        <dbReference type="EMBL" id="KAH0452826.1"/>
    </source>
</evidence>
<evidence type="ECO:0008006" key="5">
    <source>
        <dbReference type="Google" id="ProtNLM"/>
    </source>
</evidence>
<evidence type="ECO:0000256" key="2">
    <source>
        <dbReference type="SAM" id="MobiDB-lite"/>
    </source>
</evidence>
<sequence length="531" mass="60713">MQSFRSRSGSSEMQPKTSLYAPNSRRSLSPSLIRRSSPVSSNSIDSRPSKVSEWRPIPKSQSFKEKQKPVRVSEMQEQWGQLQEDLRRAKEERSSALEELEELKKKKNEESLQSKDRINMLEVEVEKAKESEGKMLESLFSQTKQLEQTKILLEEAKLEIRNLLSLSSQNLENNGSLASIQSIEEIGKLRNELRLALQAEEKSKKAMDDLAIALKEVTAEATQAKSELAATKSELEKARAEAERSDKYLLQSTEQKLQDALKESYKLKQEYEQSAVAWKEKEDSFINRIKISQEEMNIKDQEISRLTDAHRVAREETSKLRDITKQAVSEATVIKESLEIARYQNFELEEQLSKKKNALQQIKQDYESIKVSEAAALDSVKELKNLLASVSAEDSKKSSNLSDFESFRQSKATINDRKISKSEKKFSSDRWMNMKPLVQNGHRHSVGESDMFKRLALDKESSYGNKDGSVSKVPDIGLPSFLFSDDRGLNTDDFDHLHGTLFSDAENEKRKKKTALQRFGDVLMRRSIRKS</sequence>
<dbReference type="PANTHER" id="PTHR35164">
    <property type="entry name" value="EXPRESSED PROTEIN"/>
    <property type="match status" value="1"/>
</dbReference>
<evidence type="ECO:0000313" key="4">
    <source>
        <dbReference type="Proteomes" id="UP000775213"/>
    </source>
</evidence>
<keyword evidence="1" id="KW-0175">Coiled coil</keyword>
<reference evidence="3 4" key="1">
    <citation type="journal article" date="2021" name="Hortic Res">
        <title>Chromosome-scale assembly of the Dendrobium chrysotoxum genome enhances the understanding of orchid evolution.</title>
        <authorList>
            <person name="Zhang Y."/>
            <person name="Zhang G.Q."/>
            <person name="Zhang D."/>
            <person name="Liu X.D."/>
            <person name="Xu X.Y."/>
            <person name="Sun W.H."/>
            <person name="Yu X."/>
            <person name="Zhu X."/>
            <person name="Wang Z.W."/>
            <person name="Zhao X."/>
            <person name="Zhong W.Y."/>
            <person name="Chen H."/>
            <person name="Yin W.L."/>
            <person name="Huang T."/>
            <person name="Niu S.C."/>
            <person name="Liu Z.J."/>
        </authorList>
    </citation>
    <scope>NUCLEOTIDE SEQUENCE [LARGE SCALE GENOMIC DNA]</scope>
    <source>
        <strain evidence="3">Lindl</strain>
    </source>
</reference>
<evidence type="ECO:0000256" key="1">
    <source>
        <dbReference type="SAM" id="Coils"/>
    </source>
</evidence>
<proteinExistence type="predicted"/>